<protein>
    <submittedName>
        <fullName evidence="1">Peroxide stress protein YaaA</fullName>
    </submittedName>
</protein>
<dbReference type="Pfam" id="PF03883">
    <property type="entry name" value="H2O2_YaaD"/>
    <property type="match status" value="1"/>
</dbReference>
<dbReference type="PANTHER" id="PTHR30283:SF4">
    <property type="entry name" value="PEROXIDE STRESS RESISTANCE PROTEIN YAAA"/>
    <property type="match status" value="1"/>
</dbReference>
<reference evidence="2" key="1">
    <citation type="submission" date="2019-04" db="EMBL/GenBank/DDBJ databases">
        <title>Draft genome sequence of Pseudonocardiaceae bacterium SL3-2-4.</title>
        <authorList>
            <person name="Ningsih F."/>
            <person name="Yokota A."/>
            <person name="Sakai Y."/>
            <person name="Nanatani K."/>
            <person name="Yabe S."/>
            <person name="Oetari A."/>
            <person name="Sjamsuridzal W."/>
        </authorList>
    </citation>
    <scope>NUCLEOTIDE SEQUENCE [LARGE SCALE GENOMIC DNA]</scope>
    <source>
        <strain evidence="2">SL3-2-4</strain>
    </source>
</reference>
<dbReference type="GO" id="GO:0005829">
    <property type="term" value="C:cytosol"/>
    <property type="evidence" value="ECO:0007669"/>
    <property type="project" value="TreeGrafter"/>
</dbReference>
<dbReference type="InterPro" id="IPR005583">
    <property type="entry name" value="YaaA"/>
</dbReference>
<dbReference type="Proteomes" id="UP000298860">
    <property type="component" value="Unassembled WGS sequence"/>
</dbReference>
<accession>A0A4D4J504</accession>
<organism evidence="1 2">
    <name type="scientific">Gandjariella thermophila</name>
    <dbReference type="NCBI Taxonomy" id="1931992"/>
    <lineage>
        <taxon>Bacteria</taxon>
        <taxon>Bacillati</taxon>
        <taxon>Actinomycetota</taxon>
        <taxon>Actinomycetes</taxon>
        <taxon>Pseudonocardiales</taxon>
        <taxon>Pseudonocardiaceae</taxon>
        <taxon>Gandjariella</taxon>
    </lineage>
</organism>
<dbReference type="RefSeq" id="WP_137813662.1">
    <property type="nucleotide sequence ID" value="NZ_BJFL01000008.1"/>
</dbReference>
<dbReference type="OrthoDB" id="3210767at2"/>
<dbReference type="GO" id="GO:0033194">
    <property type="term" value="P:response to hydroperoxide"/>
    <property type="evidence" value="ECO:0007669"/>
    <property type="project" value="TreeGrafter"/>
</dbReference>
<dbReference type="PANTHER" id="PTHR30283">
    <property type="entry name" value="PEROXIDE STRESS RESPONSE PROTEIN YAAA"/>
    <property type="match status" value="1"/>
</dbReference>
<dbReference type="NCBIfam" id="NF002544">
    <property type="entry name" value="PRK02101.2-1"/>
    <property type="match status" value="1"/>
</dbReference>
<dbReference type="AlphaFoldDB" id="A0A4D4J504"/>
<keyword evidence="2" id="KW-1185">Reference proteome</keyword>
<evidence type="ECO:0000313" key="2">
    <source>
        <dbReference type="Proteomes" id="UP000298860"/>
    </source>
</evidence>
<evidence type="ECO:0000313" key="1">
    <source>
        <dbReference type="EMBL" id="GDY30544.1"/>
    </source>
</evidence>
<proteinExistence type="predicted"/>
<sequence length="248" mass="25999">MLVLLPPSETKAAGGDGPPLDLHALCFPELGPVRADLVDTLVSLAADLPASLDALRLSARQADEVDRNAKLRDAPTMPALARYTGVLYDALDAGGMTSAEWGRACRRLAVASALFGVVRGGDPIPAYRLSAGSSLPGVGALRRVWRPALEPVLSTVDDLVVDLRSGAYAALARVPHAVTVRVVTEDGDGRRKAVSHHNKAHKGRLARALATTRKEPADVADLVRTAAAAGLRLEATGDRALDLFARAS</sequence>
<comment type="caution">
    <text evidence="1">The sequence shown here is derived from an EMBL/GenBank/DDBJ whole genome shotgun (WGS) entry which is preliminary data.</text>
</comment>
<name>A0A4D4J504_9PSEU</name>
<dbReference type="EMBL" id="BJFL01000008">
    <property type="protein sequence ID" value="GDY30544.1"/>
    <property type="molecule type" value="Genomic_DNA"/>
</dbReference>
<gene>
    <name evidence="1" type="ORF">GTS_21770</name>
</gene>